<dbReference type="GO" id="GO:0016491">
    <property type="term" value="F:oxidoreductase activity"/>
    <property type="evidence" value="ECO:0007669"/>
    <property type="project" value="InterPro"/>
</dbReference>
<evidence type="ECO:0000313" key="2">
    <source>
        <dbReference type="Proteomes" id="UP000050381"/>
    </source>
</evidence>
<dbReference type="EMBL" id="LJQD01000444">
    <property type="protein sequence ID" value="KPW91513.1"/>
    <property type="molecule type" value="Genomic_DNA"/>
</dbReference>
<dbReference type="InterPro" id="IPR052544">
    <property type="entry name" value="Bacteriocin_Proc_Enz"/>
</dbReference>
<accession>A0A0P9N2J9</accession>
<dbReference type="Gene3D" id="3.40.109.10">
    <property type="entry name" value="NADH Oxidase"/>
    <property type="match status" value="1"/>
</dbReference>
<dbReference type="PATRIC" id="fig|264450.4.peg.4516"/>
<dbReference type="RefSeq" id="WP_057433565.1">
    <property type="nucleotide sequence ID" value="NZ_LIIH01000111.1"/>
</dbReference>
<reference evidence="1 2" key="1">
    <citation type="submission" date="2015-09" db="EMBL/GenBank/DDBJ databases">
        <title>Genome announcement of multiple Pseudomonas syringae strains.</title>
        <authorList>
            <person name="Thakur S."/>
            <person name="Wang P.W."/>
            <person name="Gong Y."/>
            <person name="Weir B.S."/>
            <person name="Guttman D.S."/>
        </authorList>
    </citation>
    <scope>NUCLEOTIDE SEQUENCE [LARGE SCALE GENOMIC DNA]</scope>
    <source>
        <strain evidence="1 2">ICMP9419</strain>
    </source>
</reference>
<dbReference type="Proteomes" id="UP000050381">
    <property type="component" value="Unassembled WGS sequence"/>
</dbReference>
<organism evidence="1 2">
    <name type="scientific">Pseudomonas syringae pv. castaneae</name>
    <dbReference type="NCBI Taxonomy" id="264450"/>
    <lineage>
        <taxon>Bacteria</taxon>
        <taxon>Pseudomonadati</taxon>
        <taxon>Pseudomonadota</taxon>
        <taxon>Gammaproteobacteria</taxon>
        <taxon>Pseudomonadales</taxon>
        <taxon>Pseudomonadaceae</taxon>
        <taxon>Pseudomonas</taxon>
        <taxon>Pseudomonas syringae</taxon>
    </lineage>
</organism>
<comment type="caution">
    <text evidence="1">The sequence shown here is derived from an EMBL/GenBank/DDBJ whole genome shotgun (WGS) entry which is preliminary data.</text>
</comment>
<evidence type="ECO:0008006" key="3">
    <source>
        <dbReference type="Google" id="ProtNLM"/>
    </source>
</evidence>
<protein>
    <recommendedName>
        <fullName evidence="3">SagB/ThcOx family dehydrogenase</fullName>
    </recommendedName>
</protein>
<proteinExistence type="predicted"/>
<evidence type="ECO:0000313" key="1">
    <source>
        <dbReference type="EMBL" id="KPW91513.1"/>
    </source>
</evidence>
<sequence>MYYINPAALVFGNGKEECWIEYSSCCSGVRISKSLGKFIADNCGQAVSADQLKDVIALDKTLSEADTNILLSIVCTQTLSEPKSGYHIATQNHPFLDMSQGLSALEADARIMAAYVKEHDYPAVELSIESLKNVAIVDAINLDIDELRNSVFYQFSMILSGTFGVRLHQPAYYDGERDYHQVELLKKSIPSGGARHPTECFVEIHRSPMLETGVYYFAPTNSELQLVSRTLPTSPAAGRIATSDADWVARLVLCAAVRRSMFRYRDPRSFRALLVDVGHAEAQLSALASYCNWHYTSRFIVDFEYAKNFTDESSDDGLPAFSIGLLEGWS</sequence>
<name>A0A0P9N2J9_PSESX</name>
<dbReference type="PANTHER" id="PTHR43745">
    <property type="entry name" value="NITROREDUCTASE MJ1384-RELATED"/>
    <property type="match status" value="1"/>
</dbReference>
<dbReference type="AlphaFoldDB" id="A0A0P9N2J9"/>
<dbReference type="InterPro" id="IPR000415">
    <property type="entry name" value="Nitroreductase-like"/>
</dbReference>
<gene>
    <name evidence="1" type="ORF">ALO79_03770</name>
</gene>
<dbReference type="PANTHER" id="PTHR43745:SF2">
    <property type="entry name" value="NITROREDUCTASE MJ1384-RELATED"/>
    <property type="match status" value="1"/>
</dbReference>